<dbReference type="EMBL" id="QGNW01001429">
    <property type="protein sequence ID" value="RVW41803.1"/>
    <property type="molecule type" value="Genomic_DNA"/>
</dbReference>
<feature type="region of interest" description="Disordered" evidence="1">
    <location>
        <begin position="78"/>
        <end position="101"/>
    </location>
</feature>
<feature type="compositionally biased region" description="Basic and acidic residues" evidence="1">
    <location>
        <begin position="81"/>
        <end position="95"/>
    </location>
</feature>
<name>A0A438E281_VITVI</name>
<sequence length="101" mass="11480">MASNLFKALTTSLNRPSNSRSLCLVSGQISNHTAKWMQAESLRFCDFVEFALCLVGKWVRELKLDDFLESTISVVSEEMEESRKENSNLKDDPRRISNHAA</sequence>
<organism evidence="2 4">
    <name type="scientific">Vitis vinifera</name>
    <name type="common">Grape</name>
    <dbReference type="NCBI Taxonomy" id="29760"/>
    <lineage>
        <taxon>Eukaryota</taxon>
        <taxon>Viridiplantae</taxon>
        <taxon>Streptophyta</taxon>
        <taxon>Embryophyta</taxon>
        <taxon>Tracheophyta</taxon>
        <taxon>Spermatophyta</taxon>
        <taxon>Magnoliopsida</taxon>
        <taxon>eudicotyledons</taxon>
        <taxon>Gunneridae</taxon>
        <taxon>Pentapetalae</taxon>
        <taxon>rosids</taxon>
        <taxon>Vitales</taxon>
        <taxon>Vitaceae</taxon>
        <taxon>Viteae</taxon>
        <taxon>Vitis</taxon>
    </lineage>
</organism>
<accession>A0A438E281</accession>
<evidence type="ECO:0000313" key="3">
    <source>
        <dbReference type="EMBL" id="RVX01760.1"/>
    </source>
</evidence>
<protein>
    <submittedName>
        <fullName evidence="2">Uncharacterized protein</fullName>
    </submittedName>
</protein>
<comment type="caution">
    <text evidence="2">The sequence shown here is derived from an EMBL/GenBank/DDBJ whole genome shotgun (WGS) entry which is preliminary data.</text>
</comment>
<dbReference type="EMBL" id="QGNW01000074">
    <property type="protein sequence ID" value="RVX01760.1"/>
    <property type="molecule type" value="Genomic_DNA"/>
</dbReference>
<evidence type="ECO:0000313" key="2">
    <source>
        <dbReference type="EMBL" id="RVW41803.1"/>
    </source>
</evidence>
<evidence type="ECO:0000256" key="1">
    <source>
        <dbReference type="SAM" id="MobiDB-lite"/>
    </source>
</evidence>
<gene>
    <name evidence="3" type="ORF">CK203_024440</name>
    <name evidence="2" type="ORF">CK203_107619</name>
</gene>
<proteinExistence type="predicted"/>
<reference evidence="2 4" key="1">
    <citation type="journal article" date="2018" name="PLoS Genet.">
        <title>Population sequencing reveals clonal diversity and ancestral inbreeding in the grapevine cultivar Chardonnay.</title>
        <authorList>
            <person name="Roach M.J."/>
            <person name="Johnson D.L."/>
            <person name="Bohlmann J."/>
            <person name="van Vuuren H.J."/>
            <person name="Jones S.J."/>
            <person name="Pretorius I.S."/>
            <person name="Schmidt S.A."/>
            <person name="Borneman A.R."/>
        </authorList>
    </citation>
    <scope>NUCLEOTIDE SEQUENCE [LARGE SCALE GENOMIC DNA]</scope>
    <source>
        <strain evidence="4">cv. Chardonnay</strain>
        <strain evidence="2">I10V1</strain>
        <tissue evidence="2">Leaf</tissue>
    </source>
</reference>
<evidence type="ECO:0000313" key="4">
    <source>
        <dbReference type="Proteomes" id="UP000288805"/>
    </source>
</evidence>
<dbReference type="AlphaFoldDB" id="A0A438E281"/>
<dbReference type="Proteomes" id="UP000288805">
    <property type="component" value="Unassembled WGS sequence"/>
</dbReference>